<protein>
    <submittedName>
        <fullName evidence="1">Uncharacterized protein</fullName>
    </submittedName>
</protein>
<organism evidence="1 2">
    <name type="scientific">Smallanthus sonchifolius</name>
    <dbReference type="NCBI Taxonomy" id="185202"/>
    <lineage>
        <taxon>Eukaryota</taxon>
        <taxon>Viridiplantae</taxon>
        <taxon>Streptophyta</taxon>
        <taxon>Embryophyta</taxon>
        <taxon>Tracheophyta</taxon>
        <taxon>Spermatophyta</taxon>
        <taxon>Magnoliopsida</taxon>
        <taxon>eudicotyledons</taxon>
        <taxon>Gunneridae</taxon>
        <taxon>Pentapetalae</taxon>
        <taxon>asterids</taxon>
        <taxon>campanulids</taxon>
        <taxon>Asterales</taxon>
        <taxon>Asteraceae</taxon>
        <taxon>Asteroideae</taxon>
        <taxon>Heliantheae alliance</taxon>
        <taxon>Millerieae</taxon>
        <taxon>Smallanthus</taxon>
    </lineage>
</organism>
<evidence type="ECO:0000313" key="1">
    <source>
        <dbReference type="EMBL" id="KAI3785446.1"/>
    </source>
</evidence>
<dbReference type="EMBL" id="CM042031">
    <property type="protein sequence ID" value="KAI3785446.1"/>
    <property type="molecule type" value="Genomic_DNA"/>
</dbReference>
<reference evidence="2" key="1">
    <citation type="journal article" date="2022" name="Mol. Ecol. Resour.">
        <title>The genomes of chicory, endive, great burdock and yacon provide insights into Asteraceae palaeo-polyploidization history and plant inulin production.</title>
        <authorList>
            <person name="Fan W."/>
            <person name="Wang S."/>
            <person name="Wang H."/>
            <person name="Wang A."/>
            <person name="Jiang F."/>
            <person name="Liu H."/>
            <person name="Zhao H."/>
            <person name="Xu D."/>
            <person name="Zhang Y."/>
        </authorList>
    </citation>
    <scope>NUCLEOTIDE SEQUENCE [LARGE SCALE GENOMIC DNA]</scope>
    <source>
        <strain evidence="2">cv. Yunnan</strain>
    </source>
</reference>
<reference evidence="1 2" key="2">
    <citation type="journal article" date="2022" name="Mol. Ecol. Resour.">
        <title>The genomes of chicory, endive, great burdock and yacon provide insights into Asteraceae paleo-polyploidization history and plant inulin production.</title>
        <authorList>
            <person name="Fan W."/>
            <person name="Wang S."/>
            <person name="Wang H."/>
            <person name="Wang A."/>
            <person name="Jiang F."/>
            <person name="Liu H."/>
            <person name="Zhao H."/>
            <person name="Xu D."/>
            <person name="Zhang Y."/>
        </authorList>
    </citation>
    <scope>NUCLEOTIDE SEQUENCE [LARGE SCALE GENOMIC DNA]</scope>
    <source>
        <strain evidence="2">cv. Yunnan</strain>
        <tissue evidence="1">Leaves</tissue>
    </source>
</reference>
<keyword evidence="2" id="KW-1185">Reference proteome</keyword>
<sequence length="67" mass="7420">MLPALSPPYNGGALLCKVKKEHGVNGNDYWMDRRADGEMFTGKLPGVMVVAKETFLVVDIPLSFHWA</sequence>
<proteinExistence type="predicted"/>
<dbReference type="Proteomes" id="UP001056120">
    <property type="component" value="Linkage Group LG14"/>
</dbReference>
<comment type="caution">
    <text evidence="1">The sequence shown here is derived from an EMBL/GenBank/DDBJ whole genome shotgun (WGS) entry which is preliminary data.</text>
</comment>
<name>A0ACB9GQV7_9ASTR</name>
<accession>A0ACB9GQV7</accession>
<gene>
    <name evidence="1" type="ORF">L1987_44564</name>
</gene>
<evidence type="ECO:0000313" key="2">
    <source>
        <dbReference type="Proteomes" id="UP001056120"/>
    </source>
</evidence>